<proteinExistence type="predicted"/>
<dbReference type="EMBL" id="JABBWE010000068">
    <property type="protein sequence ID" value="KAG1788457.1"/>
    <property type="molecule type" value="Genomic_DNA"/>
</dbReference>
<accession>A0A9P7AHJ0</accession>
<dbReference type="Proteomes" id="UP000719766">
    <property type="component" value="Unassembled WGS sequence"/>
</dbReference>
<evidence type="ECO:0000313" key="1">
    <source>
        <dbReference type="EMBL" id="KAG1788457.1"/>
    </source>
</evidence>
<reference evidence="1" key="1">
    <citation type="journal article" date="2020" name="New Phytol.">
        <title>Comparative genomics reveals dynamic genome evolution in host specialist ectomycorrhizal fungi.</title>
        <authorList>
            <person name="Lofgren L.A."/>
            <person name="Nguyen N.H."/>
            <person name="Vilgalys R."/>
            <person name="Ruytinx J."/>
            <person name="Liao H.L."/>
            <person name="Branco S."/>
            <person name="Kuo A."/>
            <person name="LaButti K."/>
            <person name="Lipzen A."/>
            <person name="Andreopoulos W."/>
            <person name="Pangilinan J."/>
            <person name="Riley R."/>
            <person name="Hundley H."/>
            <person name="Na H."/>
            <person name="Barry K."/>
            <person name="Grigoriev I.V."/>
            <person name="Stajich J.E."/>
            <person name="Kennedy P.G."/>
        </authorList>
    </citation>
    <scope>NUCLEOTIDE SEQUENCE</scope>
    <source>
        <strain evidence="1">S12</strain>
    </source>
</reference>
<protein>
    <submittedName>
        <fullName evidence="1">Uncharacterized protein</fullName>
    </submittedName>
</protein>
<comment type="caution">
    <text evidence="1">The sequence shown here is derived from an EMBL/GenBank/DDBJ whole genome shotgun (WGS) entry which is preliminary data.</text>
</comment>
<dbReference type="RefSeq" id="XP_041155685.1">
    <property type="nucleotide sequence ID" value="XM_041300615.1"/>
</dbReference>
<evidence type="ECO:0000313" key="2">
    <source>
        <dbReference type="Proteomes" id="UP000719766"/>
    </source>
</evidence>
<dbReference type="GeneID" id="64594379"/>
<organism evidence="1 2">
    <name type="scientific">Suillus plorans</name>
    <dbReference type="NCBI Taxonomy" id="116603"/>
    <lineage>
        <taxon>Eukaryota</taxon>
        <taxon>Fungi</taxon>
        <taxon>Dikarya</taxon>
        <taxon>Basidiomycota</taxon>
        <taxon>Agaricomycotina</taxon>
        <taxon>Agaricomycetes</taxon>
        <taxon>Agaricomycetidae</taxon>
        <taxon>Boletales</taxon>
        <taxon>Suillineae</taxon>
        <taxon>Suillaceae</taxon>
        <taxon>Suillus</taxon>
    </lineage>
</organism>
<sequence>MNDHVINCWYLSEPLTMEDIRQWELCALDHSYPPPGCCNDTTIAGTLHKPSLLYLQDKCIQPKGFTVGLCWISVRNVTNVRDSEWRVTNSMKNYKYLMTSAYSEVESVSDVKTDNCAPSGDRYDRTGHREDKCTGKYWV</sequence>
<dbReference type="AlphaFoldDB" id="A0A9P7AHJ0"/>
<name>A0A9P7AHJ0_9AGAM</name>
<gene>
    <name evidence="1" type="ORF">HD556DRAFT_1312045</name>
</gene>
<keyword evidence="2" id="KW-1185">Reference proteome</keyword>